<protein>
    <submittedName>
        <fullName evidence="3">Enoyl-CoA hydratase/isomerase family protein</fullName>
    </submittedName>
</protein>
<comment type="similarity">
    <text evidence="1 2">Belongs to the enoyl-CoA hydratase/isomerase family.</text>
</comment>
<dbReference type="InterPro" id="IPR001753">
    <property type="entry name" value="Enoyl-CoA_hydra/iso"/>
</dbReference>
<organism evidence="3 4">
    <name type="scientific">Ferrimicrobium acidiphilum</name>
    <dbReference type="NCBI Taxonomy" id="121039"/>
    <lineage>
        <taxon>Bacteria</taxon>
        <taxon>Bacillati</taxon>
        <taxon>Actinomycetota</taxon>
        <taxon>Acidimicrobiia</taxon>
        <taxon>Acidimicrobiales</taxon>
        <taxon>Acidimicrobiaceae</taxon>
        <taxon>Ferrimicrobium</taxon>
    </lineage>
</organism>
<dbReference type="Proteomes" id="UP001560267">
    <property type="component" value="Unassembled WGS sequence"/>
</dbReference>
<evidence type="ECO:0000313" key="3">
    <source>
        <dbReference type="EMBL" id="MEX6430736.1"/>
    </source>
</evidence>
<accession>A0ABV3Y711</accession>
<reference evidence="3 4" key="1">
    <citation type="submission" date="2024-07" db="EMBL/GenBank/DDBJ databases">
        <title>Draft Genome Sequence of Ferrimicrobium acidiphilum Strain YE2023, Isolated from a Pulp of Bioleach Reactor.</title>
        <authorList>
            <person name="Elkina Y.A."/>
            <person name="Bulaeva A.G."/>
            <person name="Beletsky A.V."/>
            <person name="Mardanov A.V."/>
        </authorList>
    </citation>
    <scope>NUCLEOTIDE SEQUENCE [LARGE SCALE GENOMIC DNA]</scope>
    <source>
        <strain evidence="3 4">YE2023</strain>
    </source>
</reference>
<dbReference type="InterPro" id="IPR029045">
    <property type="entry name" value="ClpP/crotonase-like_dom_sf"/>
</dbReference>
<dbReference type="CDD" id="cd06558">
    <property type="entry name" value="crotonase-like"/>
    <property type="match status" value="1"/>
</dbReference>
<dbReference type="PANTHER" id="PTHR11941">
    <property type="entry name" value="ENOYL-COA HYDRATASE-RELATED"/>
    <property type="match status" value="1"/>
</dbReference>
<dbReference type="Gene3D" id="3.90.226.10">
    <property type="entry name" value="2-enoyl-CoA Hydratase, Chain A, domain 1"/>
    <property type="match status" value="1"/>
</dbReference>
<dbReference type="RefSeq" id="WP_369084926.1">
    <property type="nucleotide sequence ID" value="NZ_JBFSHR010000077.1"/>
</dbReference>
<keyword evidence="4" id="KW-1185">Reference proteome</keyword>
<evidence type="ECO:0000256" key="1">
    <source>
        <dbReference type="ARBA" id="ARBA00005254"/>
    </source>
</evidence>
<proteinExistence type="inferred from homology"/>
<dbReference type="PROSITE" id="PS00166">
    <property type="entry name" value="ENOYL_COA_HYDRATASE"/>
    <property type="match status" value="1"/>
</dbReference>
<gene>
    <name evidence="3" type="ORF">AB6A68_12965</name>
</gene>
<dbReference type="InterPro" id="IPR018376">
    <property type="entry name" value="Enoyl-CoA_hyd/isom_CS"/>
</dbReference>
<dbReference type="Pfam" id="PF00378">
    <property type="entry name" value="ECH_1"/>
    <property type="match status" value="1"/>
</dbReference>
<sequence length="266" mass="28767">MSLVGYERRRGAAWLTLNRPDKLNALSEELVREFGQALDRALGDDGVKVVLVQGAGRAFCAGYDLEEEAEVGTLGADGWHRVLSLDVAVTMQLWELPKPTIAVVSGWCLGGGCEIAMACDLVIADEGAHFGEPEIRYGSGPVTLLMPFVLGQKKMSELLFTGDTLDASDAARFGLVNMVVSTGELEREATRIAERIAAAPLSTLRLTKMALNRAYEAMGIREAVNANLNLSAILNAANSPAQKEFDEIARSKGLKAALVWRDQRYV</sequence>
<evidence type="ECO:0000313" key="4">
    <source>
        <dbReference type="Proteomes" id="UP001560267"/>
    </source>
</evidence>
<dbReference type="SUPFAM" id="SSF52096">
    <property type="entry name" value="ClpP/crotonase"/>
    <property type="match status" value="1"/>
</dbReference>
<dbReference type="EMBL" id="JBFSHR010000077">
    <property type="protein sequence ID" value="MEX6430736.1"/>
    <property type="molecule type" value="Genomic_DNA"/>
</dbReference>
<dbReference type="PANTHER" id="PTHR11941:SF124">
    <property type="entry name" value="ENOYL-COA HYDRATASE ECHA13-RELATED"/>
    <property type="match status" value="1"/>
</dbReference>
<evidence type="ECO:0000256" key="2">
    <source>
        <dbReference type="RuleBase" id="RU003707"/>
    </source>
</evidence>
<comment type="caution">
    <text evidence="3">The sequence shown here is derived from an EMBL/GenBank/DDBJ whole genome shotgun (WGS) entry which is preliminary data.</text>
</comment>
<name>A0ABV3Y711_9ACTN</name>